<sequence length="382" mass="43023">MSNSSILIMLHCEQNTGYAIGPLEETFKQAALLAGYSNENILWSYKSLNEPQERVFKLEYQSYEDAQKLESLHKEYSIETVLAFDLPYPSIIGTTARKIGISNVISYWGASMSSINSGLKLAYKRFEWIFRRKHAPNLFIFESNSMLKTATHGRGVPKKHTAVIPLGVDTSIYYPKKDSTYAHTLFNIPSNRRIIFYSGHMEERKGVRVLINAMLELERSNNLINFHLLICGNKGTESEPYLSLLQNSNAIDHVTFAGYRNDIAELMRSSFLGAIASTGWDSFTMSSVEMMASGLPVIVSELQGLKETIVPGECGEYIQPGNHTQLSQLITEYANNPQKHQSHSLASRARAINLFSKKNQIMKISNAITKKSNHKINKLEVL</sequence>
<proteinExistence type="predicted"/>
<dbReference type="PANTHER" id="PTHR46401:SF2">
    <property type="entry name" value="GLYCOSYLTRANSFERASE WBBK-RELATED"/>
    <property type="match status" value="1"/>
</dbReference>
<dbReference type="Gene3D" id="3.40.50.2000">
    <property type="entry name" value="Glycogen Phosphorylase B"/>
    <property type="match status" value="2"/>
</dbReference>
<dbReference type="RefSeq" id="WP_290280710.1">
    <property type="nucleotide sequence ID" value="NZ_JAUFQI010000001.1"/>
</dbReference>
<keyword evidence="1 3" id="KW-0808">Transferase</keyword>
<comment type="caution">
    <text evidence="3">The sequence shown here is derived from an EMBL/GenBank/DDBJ whole genome shotgun (WGS) entry which is preliminary data.</text>
</comment>
<dbReference type="GO" id="GO:0016757">
    <property type="term" value="F:glycosyltransferase activity"/>
    <property type="evidence" value="ECO:0007669"/>
    <property type="project" value="UniProtKB-KW"/>
</dbReference>
<dbReference type="InterPro" id="IPR001296">
    <property type="entry name" value="Glyco_trans_1"/>
</dbReference>
<dbReference type="Proteomes" id="UP001595710">
    <property type="component" value="Unassembled WGS sequence"/>
</dbReference>
<accession>A0ABV7WRZ1</accession>
<evidence type="ECO:0000313" key="4">
    <source>
        <dbReference type="Proteomes" id="UP001595710"/>
    </source>
</evidence>
<organism evidence="3 4">
    <name type="scientific">Reinekea marina</name>
    <dbReference type="NCBI Taxonomy" id="1310421"/>
    <lineage>
        <taxon>Bacteria</taxon>
        <taxon>Pseudomonadati</taxon>
        <taxon>Pseudomonadota</taxon>
        <taxon>Gammaproteobacteria</taxon>
        <taxon>Oceanospirillales</taxon>
        <taxon>Saccharospirillaceae</taxon>
        <taxon>Reinekea</taxon>
    </lineage>
</organism>
<feature type="domain" description="Glycosyl transferase family 1" evidence="2">
    <location>
        <begin position="187"/>
        <end position="342"/>
    </location>
</feature>
<dbReference type="PANTHER" id="PTHR46401">
    <property type="entry name" value="GLYCOSYLTRANSFERASE WBBK-RELATED"/>
    <property type="match status" value="1"/>
</dbReference>
<reference evidence="4" key="1">
    <citation type="journal article" date="2019" name="Int. J. Syst. Evol. Microbiol.">
        <title>The Global Catalogue of Microorganisms (GCM) 10K type strain sequencing project: providing services to taxonomists for standard genome sequencing and annotation.</title>
        <authorList>
            <consortium name="The Broad Institute Genomics Platform"/>
            <consortium name="The Broad Institute Genome Sequencing Center for Infectious Disease"/>
            <person name="Wu L."/>
            <person name="Ma J."/>
        </authorList>
    </citation>
    <scope>NUCLEOTIDE SEQUENCE [LARGE SCALE GENOMIC DNA]</scope>
    <source>
        <strain evidence="4">CECT 8288</strain>
    </source>
</reference>
<dbReference type="SUPFAM" id="SSF53756">
    <property type="entry name" value="UDP-Glycosyltransferase/glycogen phosphorylase"/>
    <property type="match status" value="1"/>
</dbReference>
<name>A0ABV7WRZ1_9GAMM</name>
<dbReference type="EC" id="2.4.-.-" evidence="3"/>
<dbReference type="Pfam" id="PF00534">
    <property type="entry name" value="Glycos_transf_1"/>
    <property type="match status" value="1"/>
</dbReference>
<gene>
    <name evidence="3" type="ORF">ACFOND_08110</name>
</gene>
<evidence type="ECO:0000256" key="1">
    <source>
        <dbReference type="ARBA" id="ARBA00022679"/>
    </source>
</evidence>
<keyword evidence="4" id="KW-1185">Reference proteome</keyword>
<evidence type="ECO:0000313" key="3">
    <source>
        <dbReference type="EMBL" id="MFC3701596.1"/>
    </source>
</evidence>
<protein>
    <submittedName>
        <fullName evidence="3">Glycosyltransferase family 4 protein</fullName>
        <ecNumber evidence="3">2.4.-.-</ecNumber>
    </submittedName>
</protein>
<keyword evidence="3" id="KW-0328">Glycosyltransferase</keyword>
<evidence type="ECO:0000259" key="2">
    <source>
        <dbReference type="Pfam" id="PF00534"/>
    </source>
</evidence>
<dbReference type="CDD" id="cd03801">
    <property type="entry name" value="GT4_PimA-like"/>
    <property type="match status" value="1"/>
</dbReference>
<dbReference type="EMBL" id="JBHRYN010000010">
    <property type="protein sequence ID" value="MFC3701596.1"/>
    <property type="molecule type" value="Genomic_DNA"/>
</dbReference>